<evidence type="ECO:0008006" key="3">
    <source>
        <dbReference type="Google" id="ProtNLM"/>
    </source>
</evidence>
<reference evidence="1" key="1">
    <citation type="submission" date="2006-10" db="EMBL/GenBank/DDBJ databases">
        <authorList>
            <person name="Amadeo P."/>
            <person name="Zhao Q."/>
            <person name="Wortman J."/>
            <person name="Fraser-Liggett C."/>
            <person name="Carlton J."/>
        </authorList>
    </citation>
    <scope>NUCLEOTIDE SEQUENCE</scope>
    <source>
        <strain evidence="1">G3</strain>
    </source>
</reference>
<dbReference type="InterPro" id="IPR036770">
    <property type="entry name" value="Ankyrin_rpt-contain_sf"/>
</dbReference>
<dbReference type="AlphaFoldDB" id="A2ENZ9"/>
<dbReference type="RefSeq" id="XP_001317826.1">
    <property type="nucleotide sequence ID" value="XM_001317791.1"/>
</dbReference>
<dbReference type="Gene3D" id="1.25.40.20">
    <property type="entry name" value="Ankyrin repeat-containing domain"/>
    <property type="match status" value="1"/>
</dbReference>
<evidence type="ECO:0000313" key="1">
    <source>
        <dbReference type="EMBL" id="EAY05603.1"/>
    </source>
</evidence>
<evidence type="ECO:0000313" key="2">
    <source>
        <dbReference type="Proteomes" id="UP000001542"/>
    </source>
</evidence>
<proteinExistence type="predicted"/>
<name>A2ENZ9_TRIV3</name>
<keyword evidence="2" id="KW-1185">Reference proteome</keyword>
<dbReference type="KEGG" id="tva:4763471"/>
<dbReference type="InParanoid" id="A2ENZ9"/>
<organism evidence="1 2">
    <name type="scientific">Trichomonas vaginalis (strain ATCC PRA-98 / G3)</name>
    <dbReference type="NCBI Taxonomy" id="412133"/>
    <lineage>
        <taxon>Eukaryota</taxon>
        <taxon>Metamonada</taxon>
        <taxon>Parabasalia</taxon>
        <taxon>Trichomonadida</taxon>
        <taxon>Trichomonadidae</taxon>
        <taxon>Trichomonas</taxon>
    </lineage>
</organism>
<dbReference type="VEuPathDB" id="TrichDB:TVAGG3_0945450"/>
<reference evidence="1" key="2">
    <citation type="journal article" date="2007" name="Science">
        <title>Draft genome sequence of the sexually transmitted pathogen Trichomonas vaginalis.</title>
        <authorList>
            <person name="Carlton J.M."/>
            <person name="Hirt R.P."/>
            <person name="Silva J.C."/>
            <person name="Delcher A.L."/>
            <person name="Schatz M."/>
            <person name="Zhao Q."/>
            <person name="Wortman J.R."/>
            <person name="Bidwell S.L."/>
            <person name="Alsmark U.C.M."/>
            <person name="Besteiro S."/>
            <person name="Sicheritz-Ponten T."/>
            <person name="Noel C.J."/>
            <person name="Dacks J.B."/>
            <person name="Foster P.G."/>
            <person name="Simillion C."/>
            <person name="Van de Peer Y."/>
            <person name="Miranda-Saavedra D."/>
            <person name="Barton G.J."/>
            <person name="Westrop G.D."/>
            <person name="Mueller S."/>
            <person name="Dessi D."/>
            <person name="Fiori P.L."/>
            <person name="Ren Q."/>
            <person name="Paulsen I."/>
            <person name="Zhang H."/>
            <person name="Bastida-Corcuera F.D."/>
            <person name="Simoes-Barbosa A."/>
            <person name="Brown M.T."/>
            <person name="Hayes R.D."/>
            <person name="Mukherjee M."/>
            <person name="Okumura C.Y."/>
            <person name="Schneider R."/>
            <person name="Smith A.J."/>
            <person name="Vanacova S."/>
            <person name="Villalvazo M."/>
            <person name="Haas B.J."/>
            <person name="Pertea M."/>
            <person name="Feldblyum T.V."/>
            <person name="Utterback T.R."/>
            <person name="Shu C.L."/>
            <person name="Osoegawa K."/>
            <person name="de Jong P.J."/>
            <person name="Hrdy I."/>
            <person name="Horvathova L."/>
            <person name="Zubacova Z."/>
            <person name="Dolezal P."/>
            <person name="Malik S.B."/>
            <person name="Logsdon J.M. Jr."/>
            <person name="Henze K."/>
            <person name="Gupta A."/>
            <person name="Wang C.C."/>
            <person name="Dunne R.L."/>
            <person name="Upcroft J.A."/>
            <person name="Upcroft P."/>
            <person name="White O."/>
            <person name="Salzberg S.L."/>
            <person name="Tang P."/>
            <person name="Chiu C.-H."/>
            <person name="Lee Y.-S."/>
            <person name="Embley T.M."/>
            <person name="Coombs G.H."/>
            <person name="Mottram J.C."/>
            <person name="Tachezy J."/>
            <person name="Fraser-Liggett C.M."/>
            <person name="Johnson P.J."/>
        </authorList>
    </citation>
    <scope>NUCLEOTIDE SEQUENCE [LARGE SCALE GENOMIC DNA]</scope>
    <source>
        <strain evidence="1">G3</strain>
    </source>
</reference>
<gene>
    <name evidence="1" type="ORF">TVAG_263720</name>
</gene>
<dbReference type="SUPFAM" id="SSF48403">
    <property type="entry name" value="Ankyrin repeat"/>
    <property type="match status" value="1"/>
</dbReference>
<sequence>MPSSEESKNEIGYDFSDVKLIEVFEYPSQASKIICSVNSNNILQISSQIIEFIATNKISIQTSLYLIDIISQIREKNIKLLSELYQKILSEFSDIIKPENEKLATLLHYKGFKFENFKPEMEEEEILNLFSTETPFYYIAWDKVDDLKSKFPDLKSKFPDLNIEKEIGYDITPLDCAIKYGSELCFNYMKNLGAQYTDNSEKYAVQGGNTNIFMQMIEDGKSFDNMINAALDYHNYEIAEYFKSNFGQNFDSIAESMYFGNYDVASYLLSNGEDINKTYIYFLFIFIIVS</sequence>
<dbReference type="SMR" id="A2ENZ9"/>
<dbReference type="PANTHER" id="PTHR24159:SF5">
    <property type="entry name" value="ANK_REP_REGION DOMAIN-CONTAINING PROTEIN"/>
    <property type="match status" value="1"/>
</dbReference>
<protein>
    <recommendedName>
        <fullName evidence="3">DUF3447 domain-containing protein</fullName>
    </recommendedName>
</protein>
<dbReference type="PANTHER" id="PTHR24159">
    <property type="match status" value="1"/>
</dbReference>
<dbReference type="VEuPathDB" id="TrichDB:TVAG_263720"/>
<dbReference type="EMBL" id="DS113444">
    <property type="protein sequence ID" value="EAY05603.1"/>
    <property type="molecule type" value="Genomic_DNA"/>
</dbReference>
<dbReference type="Proteomes" id="UP000001542">
    <property type="component" value="Unassembled WGS sequence"/>
</dbReference>
<accession>A2ENZ9</accession>